<dbReference type="EMBL" id="CM040991">
    <property type="protein sequence ID" value="MCJ8742133.1"/>
    <property type="molecule type" value="Genomic_DNA"/>
</dbReference>
<accession>A0ACC5Z3C6</accession>
<organism evidence="1 2">
    <name type="scientific">Pangasius djambal</name>
    <dbReference type="NCBI Taxonomy" id="1691987"/>
    <lineage>
        <taxon>Eukaryota</taxon>
        <taxon>Metazoa</taxon>
        <taxon>Chordata</taxon>
        <taxon>Craniata</taxon>
        <taxon>Vertebrata</taxon>
        <taxon>Euteleostomi</taxon>
        <taxon>Actinopterygii</taxon>
        <taxon>Neopterygii</taxon>
        <taxon>Teleostei</taxon>
        <taxon>Ostariophysi</taxon>
        <taxon>Siluriformes</taxon>
        <taxon>Pangasiidae</taxon>
        <taxon>Pangasius</taxon>
    </lineage>
</organism>
<evidence type="ECO:0000313" key="1">
    <source>
        <dbReference type="EMBL" id="MCJ8742133.1"/>
    </source>
</evidence>
<dbReference type="Proteomes" id="UP000830395">
    <property type="component" value="Chromosome 17"/>
</dbReference>
<proteinExistence type="predicted"/>
<protein>
    <submittedName>
        <fullName evidence="1">Uncharacterized protein</fullName>
    </submittedName>
</protein>
<sequence length="78" mass="8889">MAAVARAGSMCQRWKRFDLQQLQKDLDVAASALASTQHENEQTRKKLSDQSDELKKHTPEDLHEHITPLLKGFQSETD</sequence>
<reference evidence="1" key="1">
    <citation type="submission" date="2020-02" db="EMBL/GenBank/DDBJ databases">
        <title>Genome sequencing of the panga catfish, Pangasius djambal.</title>
        <authorList>
            <person name="Wen M."/>
            <person name="Zahm M."/>
            <person name="Roques C."/>
            <person name="Cabau C."/>
            <person name="Klopp C."/>
            <person name="Donnadieu C."/>
            <person name="Jouanno E."/>
            <person name="Avarre J.-C."/>
            <person name="Campet M."/>
            <person name="Ha T."/>
            <person name="Dugue R."/>
            <person name="Lampietro C."/>
            <person name="Louis A."/>
            <person name="Herpin A."/>
            <person name="Echchiki A."/>
            <person name="Berthelot C."/>
            <person name="Parey E."/>
            <person name="Roest-Crollius H."/>
            <person name="Braasch I."/>
            <person name="Postlethwait J.H."/>
            <person name="Bobe J."/>
            <person name="Montfort J."/>
            <person name="Bouchez O."/>
            <person name="Begum T."/>
            <person name="Schartl M."/>
            <person name="Gustiano R."/>
            <person name="Guiguen Y."/>
        </authorList>
    </citation>
    <scope>NUCLEOTIDE SEQUENCE</scope>
    <source>
        <strain evidence="1">Pdj_M5554</strain>
    </source>
</reference>
<comment type="caution">
    <text evidence="1">The sequence shown here is derived from an EMBL/GenBank/DDBJ whole genome shotgun (WGS) entry which is preliminary data.</text>
</comment>
<gene>
    <name evidence="1" type="ORF">PDJAM_G00078840</name>
</gene>
<name>A0ACC5Z3C6_9TELE</name>
<keyword evidence="2" id="KW-1185">Reference proteome</keyword>
<evidence type="ECO:0000313" key="2">
    <source>
        <dbReference type="Proteomes" id="UP000830395"/>
    </source>
</evidence>